<evidence type="ECO:0008006" key="4">
    <source>
        <dbReference type="Google" id="ProtNLM"/>
    </source>
</evidence>
<evidence type="ECO:0000313" key="3">
    <source>
        <dbReference type="Proteomes" id="UP000830116"/>
    </source>
</evidence>
<feature type="region of interest" description="Disordered" evidence="1">
    <location>
        <begin position="31"/>
        <end position="50"/>
    </location>
</feature>
<gene>
    <name evidence="2" type="ORF">MNR06_09105</name>
</gene>
<evidence type="ECO:0000256" key="1">
    <source>
        <dbReference type="SAM" id="MobiDB-lite"/>
    </source>
</evidence>
<protein>
    <recommendedName>
        <fullName evidence="4">VWFA domain-containing protein</fullName>
    </recommendedName>
</protein>
<sequence length="405" mass="43827">MLQNLSKGVLSTSLIGFLFLTSCGPVQFTSPAVKDAPNVTEENTPTPTDPKATLRDIETNTMIEATDNKLDIILVVDDSNSMLPDNQKLAAKLNGFVTQLQNSNIDWQMCATVTRALPVSSTQNAWGASIYWQNSTTASNSLGMVLKKGTANLSNIFTNTINYINAGWANSDDERGIKAAWHHVYNGDLRYQPNSGCYREDSAIAYIIISDEDERSIAGDASQQVYSGENKPLEEEDKPAVLVSYIKEVFGSARRFTVNSIIVKPGDTACKSSQDAGGAKSHYGFKYAELSNLTGGGVGSICAEDYATNLNLFLERIQDSLSSVPLECSPYNGNITVTITPTIGPVQSRIEGQNLVFDTPVPAGHSIALKYQCSDRAPSSVAKAVPLAQELGFFAKIVNFFKSLF</sequence>
<feature type="compositionally biased region" description="Low complexity" evidence="1">
    <location>
        <begin position="37"/>
        <end position="50"/>
    </location>
</feature>
<dbReference type="EMBL" id="CP093442">
    <property type="protein sequence ID" value="UOE99853.1"/>
    <property type="molecule type" value="Genomic_DNA"/>
</dbReference>
<dbReference type="PROSITE" id="PS51257">
    <property type="entry name" value="PROKAR_LIPOPROTEIN"/>
    <property type="match status" value="1"/>
</dbReference>
<accession>A0ABY4C4U8</accession>
<proteinExistence type="predicted"/>
<organism evidence="2 3">
    <name type="scientific">Bdellovibrio reynosensis</name>
    <dbReference type="NCBI Taxonomy" id="2835041"/>
    <lineage>
        <taxon>Bacteria</taxon>
        <taxon>Pseudomonadati</taxon>
        <taxon>Bdellovibrionota</taxon>
        <taxon>Bdellovibrionia</taxon>
        <taxon>Bdellovibrionales</taxon>
        <taxon>Pseudobdellovibrionaceae</taxon>
        <taxon>Bdellovibrio</taxon>
    </lineage>
</organism>
<evidence type="ECO:0000313" key="2">
    <source>
        <dbReference type="EMBL" id="UOE99853.1"/>
    </source>
</evidence>
<dbReference type="Proteomes" id="UP000830116">
    <property type="component" value="Chromosome"/>
</dbReference>
<reference evidence="2" key="1">
    <citation type="submission" date="2022-03" db="EMBL/GenBank/DDBJ databases">
        <title>Genome Identification and Characterization of new species Bdellovibrio reynosense LBG001 sp. nov. from a Mexico soil sample.</title>
        <authorList>
            <person name="Camilli A."/>
            <person name="Ajao Y."/>
            <person name="Guo X."/>
        </authorList>
    </citation>
    <scope>NUCLEOTIDE SEQUENCE</scope>
    <source>
        <strain evidence="2">LBG001</strain>
    </source>
</reference>
<keyword evidence="3" id="KW-1185">Reference proteome</keyword>
<name>A0ABY4C4U8_9BACT</name>
<dbReference type="RefSeq" id="WP_243535218.1">
    <property type="nucleotide sequence ID" value="NZ_CP093442.1"/>
</dbReference>